<evidence type="ECO:0000256" key="2">
    <source>
        <dbReference type="ARBA" id="ARBA00022427"/>
    </source>
</evidence>
<keyword evidence="2 8" id="KW-0796">Tight junction</keyword>
<feature type="transmembrane region" description="Helical" evidence="8">
    <location>
        <begin position="149"/>
        <end position="169"/>
    </location>
</feature>
<dbReference type="PRINTS" id="PR01077">
    <property type="entry name" value="CLAUDIN"/>
</dbReference>
<accession>A0AAV2J5X3</accession>
<feature type="transmembrane region" description="Helical" evidence="8">
    <location>
        <begin position="107"/>
        <end position="129"/>
    </location>
</feature>
<evidence type="ECO:0000256" key="3">
    <source>
        <dbReference type="ARBA" id="ARBA00022475"/>
    </source>
</evidence>
<comment type="subcellular location">
    <subcellularLocation>
        <location evidence="8">Cell junction</location>
        <location evidence="8">Tight junction</location>
    </subcellularLocation>
    <subcellularLocation>
        <location evidence="8">Cell membrane</location>
        <topology evidence="8">Multi-pass membrane protein</topology>
    </subcellularLocation>
</comment>
<evidence type="ECO:0000313" key="10">
    <source>
        <dbReference type="Proteomes" id="UP001497482"/>
    </source>
</evidence>
<dbReference type="InterPro" id="IPR017974">
    <property type="entry name" value="Claudin_CS"/>
</dbReference>
<dbReference type="PANTHER" id="PTHR12002">
    <property type="entry name" value="CLAUDIN"/>
    <property type="match status" value="1"/>
</dbReference>
<comment type="caution">
    <text evidence="8">Lacks conserved residue(s) required for the propagation of feature annotation.</text>
</comment>
<evidence type="ECO:0000256" key="6">
    <source>
        <dbReference type="ARBA" id="ARBA00022989"/>
    </source>
</evidence>
<dbReference type="InterPro" id="IPR004031">
    <property type="entry name" value="PMP22/EMP/MP20/Claudin"/>
</dbReference>
<organism evidence="9 10">
    <name type="scientific">Knipowitschia caucasica</name>
    <name type="common">Caucasian dwarf goby</name>
    <name type="synonym">Pomatoschistus caucasicus</name>
    <dbReference type="NCBI Taxonomy" id="637954"/>
    <lineage>
        <taxon>Eukaryota</taxon>
        <taxon>Metazoa</taxon>
        <taxon>Chordata</taxon>
        <taxon>Craniata</taxon>
        <taxon>Vertebrata</taxon>
        <taxon>Euteleostomi</taxon>
        <taxon>Actinopterygii</taxon>
        <taxon>Neopterygii</taxon>
        <taxon>Teleostei</taxon>
        <taxon>Neoteleostei</taxon>
        <taxon>Acanthomorphata</taxon>
        <taxon>Gobiaria</taxon>
        <taxon>Gobiiformes</taxon>
        <taxon>Gobioidei</taxon>
        <taxon>Gobiidae</taxon>
        <taxon>Gobiinae</taxon>
        <taxon>Knipowitschia</taxon>
    </lineage>
</organism>
<evidence type="ECO:0000256" key="7">
    <source>
        <dbReference type="ARBA" id="ARBA00023136"/>
    </source>
</evidence>
<keyword evidence="7 8" id="KW-0472">Membrane</keyword>
<proteinExistence type="inferred from homology"/>
<dbReference type="GO" id="GO:0005198">
    <property type="term" value="F:structural molecule activity"/>
    <property type="evidence" value="ECO:0007669"/>
    <property type="project" value="InterPro"/>
</dbReference>
<dbReference type="AlphaFoldDB" id="A0AAV2J5X3"/>
<keyword evidence="10" id="KW-1185">Reference proteome</keyword>
<keyword evidence="6 8" id="KW-1133">Transmembrane helix</keyword>
<comment type="similarity">
    <text evidence="1 8">Belongs to the claudin family.</text>
</comment>
<keyword evidence="4 8" id="KW-0812">Transmembrane</keyword>
<protein>
    <recommendedName>
        <fullName evidence="8">Claudin</fullName>
    </recommendedName>
</protein>
<keyword evidence="3 8" id="KW-1003">Cell membrane</keyword>
<evidence type="ECO:0000256" key="5">
    <source>
        <dbReference type="ARBA" id="ARBA00022949"/>
    </source>
</evidence>
<sequence length="217" mass="23168">MAGQSRQLCGLTLSFVGVLGVALTCGLPMWRETSFVGANIVTAQSVWDGLWLHCVVQATGQMQCHQGLSLTSDLQAGRALTLISVICAFLGFMVARCSVSRIQGGGLVALSGLLCLIAVSWSAGVTNFFSNDPLLIQALKRDVGSSVYIGLISSVLLLLSALLIGLVCWENDPPPPQPSEYSGFSDRTQRTVFPGFASPNRTSRYKYADISPESLYS</sequence>
<dbReference type="Gene3D" id="1.20.140.150">
    <property type="match status" value="1"/>
</dbReference>
<evidence type="ECO:0000256" key="1">
    <source>
        <dbReference type="ARBA" id="ARBA00008295"/>
    </source>
</evidence>
<dbReference type="GO" id="GO:0005886">
    <property type="term" value="C:plasma membrane"/>
    <property type="evidence" value="ECO:0007669"/>
    <property type="project" value="UniProtKB-SubCell"/>
</dbReference>
<comment type="function">
    <text evidence="8">Claudins function as major constituents of the tight junction complexes that regulate the permeability of epithelia.</text>
</comment>
<gene>
    <name evidence="9" type="ORF">KC01_LOCUS5009</name>
</gene>
<evidence type="ECO:0000256" key="4">
    <source>
        <dbReference type="ARBA" id="ARBA00022692"/>
    </source>
</evidence>
<name>A0AAV2J5X3_KNICA</name>
<dbReference type="GO" id="GO:0005923">
    <property type="term" value="C:bicellular tight junction"/>
    <property type="evidence" value="ECO:0007669"/>
    <property type="project" value="UniProtKB-SubCell"/>
</dbReference>
<dbReference type="InterPro" id="IPR006187">
    <property type="entry name" value="Claudin"/>
</dbReference>
<evidence type="ECO:0000256" key="8">
    <source>
        <dbReference type="RuleBase" id="RU060637"/>
    </source>
</evidence>
<reference evidence="9 10" key="1">
    <citation type="submission" date="2024-04" db="EMBL/GenBank/DDBJ databases">
        <authorList>
            <person name="Waldvogel A.-M."/>
            <person name="Schoenle A."/>
        </authorList>
    </citation>
    <scope>NUCLEOTIDE SEQUENCE [LARGE SCALE GENOMIC DNA]</scope>
</reference>
<feature type="transmembrane region" description="Helical" evidence="8">
    <location>
        <begin position="76"/>
        <end position="95"/>
    </location>
</feature>
<keyword evidence="5 8" id="KW-0965">Cell junction</keyword>
<dbReference type="Proteomes" id="UP001497482">
    <property type="component" value="Chromosome 11"/>
</dbReference>
<dbReference type="EMBL" id="OZ035833">
    <property type="protein sequence ID" value="CAL1573046.1"/>
    <property type="molecule type" value="Genomic_DNA"/>
</dbReference>
<dbReference type="PROSITE" id="PS01346">
    <property type="entry name" value="CLAUDIN"/>
    <property type="match status" value="1"/>
</dbReference>
<evidence type="ECO:0000313" key="9">
    <source>
        <dbReference type="EMBL" id="CAL1573046.1"/>
    </source>
</evidence>
<dbReference type="Pfam" id="PF00822">
    <property type="entry name" value="PMP22_Claudin"/>
    <property type="match status" value="1"/>
</dbReference>